<dbReference type="AlphaFoldDB" id="A0AB33J7W8"/>
<evidence type="ECO:0000313" key="1">
    <source>
        <dbReference type="EMBL" id="BFO74347.1"/>
    </source>
</evidence>
<accession>A0AB33J7W8</accession>
<gene>
    <name evidence="1" type="ORF">GTC17254_19440</name>
</gene>
<protein>
    <submittedName>
        <fullName evidence="1">Uncharacterized protein</fullName>
    </submittedName>
</protein>
<reference evidence="1" key="1">
    <citation type="submission" date="2024-07" db="EMBL/GenBank/DDBJ databases">
        <title>Complete genome sequence of Prevotella sp. YM-2024 GTC17254.</title>
        <authorList>
            <person name="Hayashi M."/>
            <person name="Muto Y."/>
            <person name="Tanaka K."/>
            <person name="Niwa H."/>
        </authorList>
    </citation>
    <scope>NUCLEOTIDE SEQUENCE</scope>
    <source>
        <strain evidence="1">GTC17254</strain>
    </source>
</reference>
<proteinExistence type="predicted"/>
<dbReference type="EMBL" id="AP035786">
    <property type="protein sequence ID" value="BFO74347.1"/>
    <property type="molecule type" value="Genomic_DNA"/>
</dbReference>
<sequence length="70" mass="7817">MLYDSRGAGYGTEFRQQRTNINTFNFNPALNLSERDMPKEALLRFSNLSQATIIGIFAPLVSAYNSDAVV</sequence>
<organism evidence="1">
    <name type="scientific">Prevotella sp. GTC17254</name>
    <dbReference type="NCBI Taxonomy" id="3236794"/>
    <lineage>
        <taxon>Bacteria</taxon>
        <taxon>Pseudomonadati</taxon>
        <taxon>Bacteroidota</taxon>
        <taxon>Bacteroidia</taxon>
        <taxon>Bacteroidales</taxon>
        <taxon>Prevotellaceae</taxon>
        <taxon>Prevotella</taxon>
    </lineage>
</organism>
<name>A0AB33J7W8_9BACT</name>